<feature type="domain" description="HTH tetR-type" evidence="2">
    <location>
        <begin position="8"/>
        <end position="36"/>
    </location>
</feature>
<dbReference type="GO" id="GO:0003677">
    <property type="term" value="F:DNA binding"/>
    <property type="evidence" value="ECO:0007669"/>
    <property type="project" value="UniProtKB-KW"/>
</dbReference>
<dbReference type="RefSeq" id="WP_278676093.1">
    <property type="nucleotide sequence ID" value="NZ_DYVT01000123.1"/>
</dbReference>
<reference evidence="3" key="2">
    <citation type="submission" date="2021-09" db="EMBL/GenBank/DDBJ databases">
        <authorList>
            <person name="Gilroy R."/>
        </authorList>
    </citation>
    <scope>NUCLEOTIDE SEQUENCE</scope>
    <source>
        <strain evidence="3">CHK149-3286</strain>
    </source>
</reference>
<dbReference type="InterPro" id="IPR009057">
    <property type="entry name" value="Homeodomain-like_sf"/>
</dbReference>
<feature type="non-terminal residue" evidence="3">
    <location>
        <position position="37"/>
    </location>
</feature>
<evidence type="ECO:0000313" key="4">
    <source>
        <dbReference type="Proteomes" id="UP000706163"/>
    </source>
</evidence>
<evidence type="ECO:0000259" key="2">
    <source>
        <dbReference type="Pfam" id="PF00440"/>
    </source>
</evidence>
<dbReference type="InterPro" id="IPR001647">
    <property type="entry name" value="HTH_TetR"/>
</dbReference>
<evidence type="ECO:0000313" key="3">
    <source>
        <dbReference type="EMBL" id="HJF68792.1"/>
    </source>
</evidence>
<dbReference type="SUPFAM" id="SSF46689">
    <property type="entry name" value="Homeodomain-like"/>
    <property type="match status" value="1"/>
</dbReference>
<dbReference type="Proteomes" id="UP000706163">
    <property type="component" value="Unassembled WGS sequence"/>
</dbReference>
<sequence>MSKKKDDLLEVAERLFYENGFNGVGLKQIIKEANVAT</sequence>
<accession>A0A921H225</accession>
<gene>
    <name evidence="3" type="ORF">K8V85_10810</name>
</gene>
<comment type="caution">
    <text evidence="3">The sequence shown here is derived from an EMBL/GenBank/DDBJ whole genome shotgun (WGS) entry which is preliminary data.</text>
</comment>
<dbReference type="EMBL" id="DYVT01000123">
    <property type="protein sequence ID" value="HJF68792.1"/>
    <property type="molecule type" value="Genomic_DNA"/>
</dbReference>
<dbReference type="AlphaFoldDB" id="A0A921H225"/>
<reference evidence="3" key="1">
    <citation type="journal article" date="2021" name="PeerJ">
        <title>Extensive microbial diversity within the chicken gut microbiome revealed by metagenomics and culture.</title>
        <authorList>
            <person name="Gilroy R."/>
            <person name="Ravi A."/>
            <person name="Getino M."/>
            <person name="Pursley I."/>
            <person name="Horton D.L."/>
            <person name="Alikhan N.F."/>
            <person name="Baker D."/>
            <person name="Gharbi K."/>
            <person name="Hall N."/>
            <person name="Watson M."/>
            <person name="Adriaenssens E.M."/>
            <person name="Foster-Nyarko E."/>
            <person name="Jarju S."/>
            <person name="Secka A."/>
            <person name="Antonio M."/>
            <person name="Oren A."/>
            <person name="Chaudhuri R.R."/>
            <person name="La Ragione R."/>
            <person name="Hildebrand F."/>
            <person name="Pallen M.J."/>
        </authorList>
    </citation>
    <scope>NUCLEOTIDE SEQUENCE</scope>
    <source>
        <strain evidence="3">CHK149-3286</strain>
    </source>
</reference>
<keyword evidence="1" id="KW-0238">DNA-binding</keyword>
<dbReference type="Pfam" id="PF00440">
    <property type="entry name" value="TetR_N"/>
    <property type="match status" value="1"/>
</dbReference>
<evidence type="ECO:0000256" key="1">
    <source>
        <dbReference type="ARBA" id="ARBA00023125"/>
    </source>
</evidence>
<proteinExistence type="predicted"/>
<dbReference type="Gene3D" id="1.10.357.10">
    <property type="entry name" value="Tetracycline Repressor, domain 2"/>
    <property type="match status" value="1"/>
</dbReference>
<protein>
    <submittedName>
        <fullName evidence="3">TetR/AcrR family transcriptional regulator</fullName>
    </submittedName>
</protein>
<organism evidence="3 4">
    <name type="scientific">Staphylococcus kloosii</name>
    <dbReference type="NCBI Taxonomy" id="29384"/>
    <lineage>
        <taxon>Bacteria</taxon>
        <taxon>Bacillati</taxon>
        <taxon>Bacillota</taxon>
        <taxon>Bacilli</taxon>
        <taxon>Bacillales</taxon>
        <taxon>Staphylococcaceae</taxon>
        <taxon>Staphylococcus</taxon>
    </lineage>
</organism>
<name>A0A921H225_9STAP</name>